<dbReference type="PANTHER" id="PTHR10356:SF0">
    <property type="entry name" value="CALCIUM-BINDING PROTEIN B"/>
    <property type="match status" value="1"/>
</dbReference>
<evidence type="ECO:0000256" key="1">
    <source>
        <dbReference type="ARBA" id="ARBA00022723"/>
    </source>
</evidence>
<proteinExistence type="predicted"/>
<keyword evidence="6" id="KW-1185">Reference proteome</keyword>
<keyword evidence="2" id="KW-0677">Repeat</keyword>
<dbReference type="GeneTree" id="ENSGT00390000013846"/>
<evidence type="ECO:0000256" key="2">
    <source>
        <dbReference type="ARBA" id="ARBA00022737"/>
    </source>
</evidence>
<dbReference type="Pfam" id="PF21008">
    <property type="entry name" value="AIF-1"/>
    <property type="match status" value="1"/>
</dbReference>
<dbReference type="Proteomes" id="UP000001646">
    <property type="component" value="Unplaced"/>
</dbReference>
<dbReference type="Ensembl" id="ENSACAT00000039861.1">
    <property type="protein sequence ID" value="ENSACAP00000023582.1"/>
    <property type="gene ID" value="ENSACAG00000038046.1"/>
</dbReference>
<evidence type="ECO:0000313" key="5">
    <source>
        <dbReference type="Ensembl" id="ENSACAP00000023582.1"/>
    </source>
</evidence>
<reference evidence="5" key="1">
    <citation type="submission" date="2009-12" db="EMBL/GenBank/DDBJ databases">
        <title>The Genome Sequence of Anolis carolinensis (Green Anole Lizard).</title>
        <authorList>
            <consortium name="The Genome Sequencing Platform"/>
            <person name="Di Palma F."/>
            <person name="Alfoldi J."/>
            <person name="Heiman D."/>
            <person name="Young S."/>
            <person name="Grabherr M."/>
            <person name="Johnson J."/>
            <person name="Lander E.S."/>
            <person name="Lindblad-Toh K."/>
        </authorList>
    </citation>
    <scope>NUCLEOTIDE SEQUENCE [LARGE SCALE GENOMIC DNA]</scope>
    <source>
        <strain evidence="5">JBL SC #1</strain>
    </source>
</reference>
<keyword evidence="3" id="KW-0106">Calcium</keyword>
<reference evidence="5" key="3">
    <citation type="submission" date="2025-09" db="UniProtKB">
        <authorList>
            <consortium name="Ensembl"/>
        </authorList>
    </citation>
    <scope>IDENTIFICATION</scope>
</reference>
<keyword evidence="1" id="KW-0479">Metal-binding</keyword>
<dbReference type="AlphaFoldDB" id="A0A803SKU2"/>
<organism evidence="5 6">
    <name type="scientific">Anolis carolinensis</name>
    <name type="common">Green anole</name>
    <name type="synonym">American chameleon</name>
    <dbReference type="NCBI Taxonomy" id="28377"/>
    <lineage>
        <taxon>Eukaryota</taxon>
        <taxon>Metazoa</taxon>
        <taxon>Chordata</taxon>
        <taxon>Craniata</taxon>
        <taxon>Vertebrata</taxon>
        <taxon>Euteleostomi</taxon>
        <taxon>Lepidosauria</taxon>
        <taxon>Squamata</taxon>
        <taxon>Bifurcata</taxon>
        <taxon>Unidentata</taxon>
        <taxon>Episquamata</taxon>
        <taxon>Toxicofera</taxon>
        <taxon>Iguania</taxon>
        <taxon>Dactyloidae</taxon>
        <taxon>Anolis</taxon>
    </lineage>
</organism>
<dbReference type="Gene3D" id="1.10.238.10">
    <property type="entry name" value="EF-hand"/>
    <property type="match status" value="1"/>
</dbReference>
<name>A0A803SKU2_ANOCA</name>
<evidence type="ECO:0000256" key="3">
    <source>
        <dbReference type="ARBA" id="ARBA00022837"/>
    </source>
</evidence>
<evidence type="ECO:0000313" key="6">
    <source>
        <dbReference type="Proteomes" id="UP000001646"/>
    </source>
</evidence>
<dbReference type="PANTHER" id="PTHR10356">
    <property type="entry name" value="ALLOGRAFT INFLAMMATORY FACTOR-1"/>
    <property type="match status" value="1"/>
</dbReference>
<reference evidence="5" key="2">
    <citation type="submission" date="2025-08" db="UniProtKB">
        <authorList>
            <consortium name="Ensembl"/>
        </authorList>
    </citation>
    <scope>IDENTIFICATION</scope>
</reference>
<dbReference type="InterPro" id="IPR049025">
    <property type="entry name" value="AIF-1_EF_pair"/>
</dbReference>
<dbReference type="GO" id="GO:0046872">
    <property type="term" value="F:metal ion binding"/>
    <property type="evidence" value="ECO:0007669"/>
    <property type="project" value="UniProtKB-KW"/>
</dbReference>
<dbReference type="InterPro" id="IPR042433">
    <property type="entry name" value="AIF1/AIF1L"/>
</dbReference>
<feature type="domain" description="Allograft inflammatory factor 1-like EF-hand" evidence="4">
    <location>
        <begin position="4"/>
        <end position="63"/>
    </location>
</feature>
<protein>
    <recommendedName>
        <fullName evidence="4">Allograft inflammatory factor 1-like EF-hand domain-containing protein</fullName>
    </recommendedName>
</protein>
<dbReference type="InParanoid" id="A0A803SKU2"/>
<accession>A0A803SKU2</accession>
<sequence>MNPQGGKAFGAMKAQQEEVLDSLNKEFLDDPKYSTVEELAEKLEIFKKKYMEFDLNAQGDIGTFCSCTEFTCLLHIQSCSLMNGNQDGSTLPYKLDYQIK</sequence>
<evidence type="ECO:0000259" key="4">
    <source>
        <dbReference type="Pfam" id="PF21008"/>
    </source>
</evidence>